<evidence type="ECO:0000313" key="3">
    <source>
        <dbReference type="EMBL" id="KHD74296.1"/>
    </source>
</evidence>
<protein>
    <submittedName>
        <fullName evidence="3">MerR family transcriptional regulator</fullName>
    </submittedName>
</protein>
<dbReference type="STRING" id="1869.MB27_29650"/>
<dbReference type="SMART" id="SM00422">
    <property type="entry name" value="HTH_MERR"/>
    <property type="match status" value="1"/>
</dbReference>
<dbReference type="OrthoDB" id="4569196at2"/>
<dbReference type="GO" id="GO:0003700">
    <property type="term" value="F:DNA-binding transcription factor activity"/>
    <property type="evidence" value="ECO:0007669"/>
    <property type="project" value="InterPro"/>
</dbReference>
<dbReference type="EMBL" id="JRTT01000048">
    <property type="protein sequence ID" value="KHD74296.1"/>
    <property type="molecule type" value="Genomic_DNA"/>
</dbReference>
<dbReference type="InterPro" id="IPR009061">
    <property type="entry name" value="DNA-bd_dom_put_sf"/>
</dbReference>
<dbReference type="CDD" id="cd00592">
    <property type="entry name" value="HTH_MerR-like"/>
    <property type="match status" value="1"/>
</dbReference>
<dbReference type="InterPro" id="IPR000551">
    <property type="entry name" value="MerR-type_HTH_dom"/>
</dbReference>
<dbReference type="GO" id="GO:0003677">
    <property type="term" value="F:DNA binding"/>
    <property type="evidence" value="ECO:0007669"/>
    <property type="project" value="UniProtKB-KW"/>
</dbReference>
<keyword evidence="1" id="KW-0238">DNA-binding</keyword>
<keyword evidence="4" id="KW-1185">Reference proteome</keyword>
<dbReference type="PROSITE" id="PS50937">
    <property type="entry name" value="HTH_MERR_2"/>
    <property type="match status" value="1"/>
</dbReference>
<name>A0A0A6UFU9_ACTUT</name>
<dbReference type="PANTHER" id="PTHR30204">
    <property type="entry name" value="REDOX-CYCLING DRUG-SENSING TRANSCRIPTIONAL ACTIVATOR SOXR"/>
    <property type="match status" value="1"/>
</dbReference>
<dbReference type="PRINTS" id="PR00040">
    <property type="entry name" value="HTHMERR"/>
</dbReference>
<sequence length="239" mass="26336">MLTIGRLAAYAGVTVKAVRVYHERGLLAEPPRDSSGYRRYGADHAVQLVKIRTLAEAGVPLARIRELLDAGPEQFAAAIDEIDRRLRDRAEQIRRTRQRITRLRGGDRLFVTEEVAAYLDTLREIGVSERGVLRERELWVLLQAAAPEQVAAWIAGKAAAVADPEFRALYRDYDEAYDWPPDDPRLAGLAERTRDWFARQEPGGETPPGTDAAGLLALASAEVASPAWNRIAELAAGGA</sequence>
<feature type="domain" description="HTH merR-type" evidence="2">
    <location>
        <begin position="1"/>
        <end position="70"/>
    </location>
</feature>
<dbReference type="eggNOG" id="COG0789">
    <property type="taxonomic scope" value="Bacteria"/>
</dbReference>
<gene>
    <name evidence="3" type="ORF">MB27_29650</name>
</gene>
<organism evidence="3 4">
    <name type="scientific">Actinoplanes utahensis</name>
    <dbReference type="NCBI Taxonomy" id="1869"/>
    <lineage>
        <taxon>Bacteria</taxon>
        <taxon>Bacillati</taxon>
        <taxon>Actinomycetota</taxon>
        <taxon>Actinomycetes</taxon>
        <taxon>Micromonosporales</taxon>
        <taxon>Micromonosporaceae</taxon>
        <taxon>Actinoplanes</taxon>
    </lineage>
</organism>
<comment type="caution">
    <text evidence="3">The sequence shown here is derived from an EMBL/GenBank/DDBJ whole genome shotgun (WGS) entry which is preliminary data.</text>
</comment>
<evidence type="ECO:0000313" key="4">
    <source>
        <dbReference type="Proteomes" id="UP000054537"/>
    </source>
</evidence>
<dbReference type="InterPro" id="IPR047057">
    <property type="entry name" value="MerR_fam"/>
</dbReference>
<dbReference type="SUPFAM" id="SSF46955">
    <property type="entry name" value="Putative DNA-binding domain"/>
    <property type="match status" value="1"/>
</dbReference>
<evidence type="ECO:0000259" key="2">
    <source>
        <dbReference type="PROSITE" id="PS50937"/>
    </source>
</evidence>
<dbReference type="AlphaFoldDB" id="A0A0A6UFU9"/>
<reference evidence="3 4" key="1">
    <citation type="submission" date="2014-10" db="EMBL/GenBank/DDBJ databases">
        <title>Draft genome sequence of Actinoplanes utahensis NRRL 12052.</title>
        <authorList>
            <person name="Velasco-Bucheli B."/>
            <person name="del Cerro C."/>
            <person name="Hormigo D."/>
            <person name="Garcia J.L."/>
            <person name="Acebal C."/>
            <person name="Arroyo M."/>
            <person name="de la Mata I."/>
        </authorList>
    </citation>
    <scope>NUCLEOTIDE SEQUENCE [LARGE SCALE GENOMIC DNA]</scope>
    <source>
        <strain evidence="3 4">NRRL 12052</strain>
    </source>
</reference>
<dbReference type="Gene3D" id="1.10.1660.10">
    <property type="match status" value="1"/>
</dbReference>
<dbReference type="Proteomes" id="UP000054537">
    <property type="component" value="Unassembled WGS sequence"/>
</dbReference>
<evidence type="ECO:0000256" key="1">
    <source>
        <dbReference type="ARBA" id="ARBA00023125"/>
    </source>
</evidence>
<proteinExistence type="predicted"/>
<dbReference type="PANTHER" id="PTHR30204:SF93">
    <property type="entry name" value="HTH MERR-TYPE DOMAIN-CONTAINING PROTEIN"/>
    <property type="match status" value="1"/>
</dbReference>
<dbReference type="Pfam" id="PF13411">
    <property type="entry name" value="MerR_1"/>
    <property type="match status" value="1"/>
</dbReference>
<accession>A0A0A6UFU9</accession>